<proteinExistence type="inferred from homology"/>
<dbReference type="InterPro" id="IPR036397">
    <property type="entry name" value="RNaseH_sf"/>
</dbReference>
<evidence type="ECO:0000313" key="5">
    <source>
        <dbReference type="Proteomes" id="UP000325286"/>
    </source>
</evidence>
<evidence type="ECO:0000259" key="3">
    <source>
        <dbReference type="SMART" id="SM00950"/>
    </source>
</evidence>
<dbReference type="InterPro" id="IPR012337">
    <property type="entry name" value="RNaseH-like_sf"/>
</dbReference>
<dbReference type="SMART" id="SM00950">
    <property type="entry name" value="Piwi"/>
    <property type="match status" value="1"/>
</dbReference>
<protein>
    <recommendedName>
        <fullName evidence="2">Protein argonaute</fullName>
    </recommendedName>
</protein>
<dbReference type="CDD" id="cd04659">
    <property type="entry name" value="Piwi_piwi-like_ProArk"/>
    <property type="match status" value="1"/>
</dbReference>
<keyword evidence="5" id="KW-1185">Reference proteome</keyword>
<feature type="domain" description="Piwi" evidence="3">
    <location>
        <begin position="158"/>
        <end position="467"/>
    </location>
</feature>
<dbReference type="EMBL" id="CP042914">
    <property type="protein sequence ID" value="QEG41317.1"/>
    <property type="molecule type" value="Genomic_DNA"/>
</dbReference>
<name>A0A5B9QQE2_9BACT</name>
<evidence type="ECO:0000256" key="1">
    <source>
        <dbReference type="ARBA" id="ARBA00035012"/>
    </source>
</evidence>
<accession>A0A5B9QQE2</accession>
<dbReference type="GO" id="GO:0003676">
    <property type="term" value="F:nucleic acid binding"/>
    <property type="evidence" value="ECO:0007669"/>
    <property type="project" value="InterPro"/>
</dbReference>
<dbReference type="InterPro" id="IPR003165">
    <property type="entry name" value="Piwi"/>
</dbReference>
<comment type="similarity">
    <text evidence="1">Belongs to the argonaute family. Long pAgo subfamily.</text>
</comment>
<gene>
    <name evidence="4" type="ORF">UC8_33360</name>
</gene>
<organism evidence="4 5">
    <name type="scientific">Roseimaritima ulvae</name>
    <dbReference type="NCBI Taxonomy" id="980254"/>
    <lineage>
        <taxon>Bacteria</taxon>
        <taxon>Pseudomonadati</taxon>
        <taxon>Planctomycetota</taxon>
        <taxon>Planctomycetia</taxon>
        <taxon>Pirellulales</taxon>
        <taxon>Pirellulaceae</taxon>
        <taxon>Roseimaritima</taxon>
    </lineage>
</organism>
<dbReference type="Gene3D" id="3.30.420.10">
    <property type="entry name" value="Ribonuclease H-like superfamily/Ribonuclease H"/>
    <property type="match status" value="1"/>
</dbReference>
<dbReference type="Proteomes" id="UP000325286">
    <property type="component" value="Chromosome"/>
</dbReference>
<sequence length="480" mass="53869">MTNSTQTLSGELVTPRVTCHYHEEPRLVFGCGREHVSPQAGISIFGPRYVESSTRHPATARIGLIGSGRSVASAEQWITNSSTGVAGDGINLDFPGYQEDRGFFTRPIMDTGWRESITTNEMAAIGSLKRRRDKFVESVKLVSDKMRLLAEKESEPQVIVLALPDELLKHCRTVDYRDDELGSVHRDFRRAIKAEAMRYRVPTQILLQHTSEATPASRNVDHRSRCAWNFFTGLHYKVGGTPWGPKMKSPGTLYIGVSFFPPLGSESGTMQTSVAQAFDDSGEGIVLRGKDFQWDQSQMGNSPHLDEEQAQELITEALKRYQDETKQTPRRVVIHKSSRYWPGELLGFQRAVSTVPEFDLVSVWSNDRVRLLRQASYPALRGTQFSVGEITYLYTTGYIPSMRAFPHGHVPSPLQIADHHGDASIHQICAEILALTKLNWNSAFFAAAEPITLKFSRAVSNVMREIPPDVKPLPQFKFYI</sequence>
<reference evidence="4 5" key="1">
    <citation type="submission" date="2019-08" db="EMBL/GenBank/DDBJ databases">
        <title>Deep-cultivation of Planctomycetes and their phenomic and genomic characterization uncovers novel biology.</title>
        <authorList>
            <person name="Wiegand S."/>
            <person name="Jogler M."/>
            <person name="Boedeker C."/>
            <person name="Pinto D."/>
            <person name="Vollmers J."/>
            <person name="Rivas-Marin E."/>
            <person name="Kohn T."/>
            <person name="Peeters S.H."/>
            <person name="Heuer A."/>
            <person name="Rast P."/>
            <person name="Oberbeckmann S."/>
            <person name="Bunk B."/>
            <person name="Jeske O."/>
            <person name="Meyerdierks A."/>
            <person name="Storesund J.E."/>
            <person name="Kallscheuer N."/>
            <person name="Luecker S."/>
            <person name="Lage O.M."/>
            <person name="Pohl T."/>
            <person name="Merkel B.J."/>
            <person name="Hornburger P."/>
            <person name="Mueller R.-W."/>
            <person name="Bruemmer F."/>
            <person name="Labrenz M."/>
            <person name="Spormann A.M."/>
            <person name="Op den Camp H."/>
            <person name="Overmann J."/>
            <person name="Amann R."/>
            <person name="Jetten M.S.M."/>
            <person name="Mascher T."/>
            <person name="Medema M.H."/>
            <person name="Devos D.P."/>
            <person name="Kaster A.-K."/>
            <person name="Ovreas L."/>
            <person name="Rohde M."/>
            <person name="Galperin M.Y."/>
            <person name="Jogler C."/>
        </authorList>
    </citation>
    <scope>NUCLEOTIDE SEQUENCE [LARGE SCALE GENOMIC DNA]</scope>
    <source>
        <strain evidence="4 5">UC8</strain>
    </source>
</reference>
<evidence type="ECO:0000313" key="4">
    <source>
        <dbReference type="EMBL" id="QEG41317.1"/>
    </source>
</evidence>
<evidence type="ECO:0000256" key="2">
    <source>
        <dbReference type="ARBA" id="ARBA00035032"/>
    </source>
</evidence>
<dbReference type="AlphaFoldDB" id="A0A5B9QQE2"/>
<dbReference type="SUPFAM" id="SSF53098">
    <property type="entry name" value="Ribonuclease H-like"/>
    <property type="match status" value="1"/>
</dbReference>
<dbReference type="KEGG" id="rul:UC8_33360"/>